<dbReference type="SUPFAM" id="SSF52972">
    <property type="entry name" value="ITPase-like"/>
    <property type="match status" value="1"/>
</dbReference>
<keyword evidence="3" id="KW-0963">Cytoplasm</keyword>
<comment type="caution">
    <text evidence="4">The sequence shown here is derived from an EMBL/GenBank/DDBJ whole genome shotgun (WGS) entry which is preliminary data.</text>
</comment>
<dbReference type="HAMAP" id="MF_00528">
    <property type="entry name" value="Maf"/>
    <property type="match status" value="1"/>
</dbReference>
<reference evidence="4 5" key="1">
    <citation type="submission" date="2019-08" db="EMBL/GenBank/DDBJ databases">
        <title>In-depth cultivation of the pig gut microbiome towards novel bacterial diversity and tailored functional studies.</title>
        <authorList>
            <person name="Wylensek D."/>
            <person name="Hitch T.C.A."/>
            <person name="Clavel T."/>
        </authorList>
    </citation>
    <scope>NUCLEOTIDE SEQUENCE [LARGE SCALE GENOMIC DNA]</scope>
    <source>
        <strain evidence="4 5">WCA-MUC-591-APC-4B</strain>
    </source>
</reference>
<keyword evidence="3" id="KW-0546">Nucleotide metabolism</keyword>
<dbReference type="NCBIfam" id="TIGR00172">
    <property type="entry name" value="maf"/>
    <property type="match status" value="1"/>
</dbReference>
<comment type="catalytic activity">
    <reaction evidence="3">
        <text>UTP + H2O = UMP + diphosphate + H(+)</text>
        <dbReference type="Rhea" id="RHEA:29395"/>
        <dbReference type="ChEBI" id="CHEBI:15377"/>
        <dbReference type="ChEBI" id="CHEBI:15378"/>
        <dbReference type="ChEBI" id="CHEBI:33019"/>
        <dbReference type="ChEBI" id="CHEBI:46398"/>
        <dbReference type="ChEBI" id="CHEBI:57865"/>
        <dbReference type="EC" id="3.6.1.9"/>
    </reaction>
</comment>
<feature type="site" description="Important for substrate specificity" evidence="3">
    <location>
        <position position="30"/>
    </location>
</feature>
<dbReference type="EMBL" id="VUNA01000001">
    <property type="protein sequence ID" value="MST69930.1"/>
    <property type="molecule type" value="Genomic_DNA"/>
</dbReference>
<organism evidence="4 5">
    <name type="scientific">Mogibacterium kristiansenii</name>
    <dbReference type="NCBI Taxonomy" id="2606708"/>
    <lineage>
        <taxon>Bacteria</taxon>
        <taxon>Bacillati</taxon>
        <taxon>Bacillota</taxon>
        <taxon>Clostridia</taxon>
        <taxon>Peptostreptococcales</taxon>
        <taxon>Anaerovoracaceae</taxon>
        <taxon>Mogibacterium</taxon>
    </lineage>
</organism>
<dbReference type="InterPro" id="IPR003697">
    <property type="entry name" value="Maf-like"/>
</dbReference>
<comment type="similarity">
    <text evidence="3">Belongs to the Maf family. YhdE subfamily.</text>
</comment>
<dbReference type="Pfam" id="PF02545">
    <property type="entry name" value="Maf"/>
    <property type="match status" value="1"/>
</dbReference>
<dbReference type="GO" id="GO:0009117">
    <property type="term" value="P:nucleotide metabolic process"/>
    <property type="evidence" value="ECO:0007669"/>
    <property type="project" value="UniProtKB-KW"/>
</dbReference>
<evidence type="ECO:0000313" key="5">
    <source>
        <dbReference type="Proteomes" id="UP000469424"/>
    </source>
</evidence>
<evidence type="ECO:0000256" key="1">
    <source>
        <dbReference type="ARBA" id="ARBA00001968"/>
    </source>
</evidence>
<protein>
    <recommendedName>
        <fullName evidence="3">dTTP/UTP pyrophosphatase</fullName>
        <shortName evidence="3">dTTPase/UTPase</shortName>
        <ecNumber evidence="3">3.6.1.9</ecNumber>
    </recommendedName>
    <alternativeName>
        <fullName evidence="3">Nucleoside triphosphate pyrophosphatase</fullName>
    </alternativeName>
    <alternativeName>
        <fullName evidence="3">Nucleotide pyrophosphatase</fullName>
        <shortName evidence="3">Nucleotide PPase</shortName>
    </alternativeName>
</protein>
<dbReference type="Proteomes" id="UP000469424">
    <property type="component" value="Unassembled WGS sequence"/>
</dbReference>
<comment type="cofactor">
    <cofactor evidence="1 3">
        <name>a divalent metal cation</name>
        <dbReference type="ChEBI" id="CHEBI:60240"/>
    </cofactor>
</comment>
<comment type="caution">
    <text evidence="3">Lacks conserved residue(s) required for the propagation of feature annotation.</text>
</comment>
<name>A0A6N7X356_9FIRM</name>
<sequence length="213" mass="24646">MKTSRQKGYSHYIMKIQEIQPVILASQSPRRRDILQQHGVSIVLRPTHTDEHLLDGISPEDTVCLLSREKAEACYREICPEEFRKGLIIAADTIVYKDEILGKPKDEADAFRMLSSYRNTVHQVMTGVTLIDVQSGAVHSFCETTHIRCKDYTDEDIWTYIRECRPFDKAGAYGIQEDFSKYIDRCDGDYENVVGLPFSRLERETDEFTEKIR</sequence>
<dbReference type="PANTHER" id="PTHR43213">
    <property type="entry name" value="BIFUNCTIONAL DTTP/UTP PYROPHOSPHATASE/METHYLTRANSFERASE PROTEIN-RELATED"/>
    <property type="match status" value="1"/>
</dbReference>
<gene>
    <name evidence="4" type="primary">maf</name>
    <name evidence="4" type="ORF">FYJ65_01005</name>
</gene>
<feature type="site" description="Important for substrate specificity" evidence="3">
    <location>
        <position position="93"/>
    </location>
</feature>
<dbReference type="InterPro" id="IPR029001">
    <property type="entry name" value="ITPase-like_fam"/>
</dbReference>
<comment type="subcellular location">
    <subcellularLocation>
        <location evidence="3">Cytoplasm</location>
    </subcellularLocation>
</comment>
<evidence type="ECO:0000313" key="4">
    <source>
        <dbReference type="EMBL" id="MST69930.1"/>
    </source>
</evidence>
<dbReference type="PANTHER" id="PTHR43213:SF5">
    <property type="entry name" value="BIFUNCTIONAL DTTP_UTP PYROPHOSPHATASE_METHYLTRANSFERASE PROTEIN-RELATED"/>
    <property type="match status" value="1"/>
</dbReference>
<dbReference type="GO" id="GO:0005737">
    <property type="term" value="C:cytoplasm"/>
    <property type="evidence" value="ECO:0007669"/>
    <property type="project" value="UniProtKB-SubCell"/>
</dbReference>
<comment type="function">
    <text evidence="3">Nucleoside triphosphate pyrophosphatase that hydrolyzes dTTP and UTP. May have a dual role in cell division arrest and in preventing the incorporation of modified nucleotides into cellular nucleic acids.</text>
</comment>
<dbReference type="AlphaFoldDB" id="A0A6N7X356"/>
<feature type="active site" description="Proton acceptor" evidence="3">
    <location>
        <position position="92"/>
    </location>
</feature>
<accession>A0A6N7X356</accession>
<dbReference type="EC" id="3.6.1.9" evidence="3"/>
<evidence type="ECO:0000256" key="3">
    <source>
        <dbReference type="HAMAP-Rule" id="MF_00528"/>
    </source>
</evidence>
<dbReference type="PIRSF" id="PIRSF006305">
    <property type="entry name" value="Maf"/>
    <property type="match status" value="1"/>
</dbReference>
<keyword evidence="5" id="KW-1185">Reference proteome</keyword>
<comment type="catalytic activity">
    <reaction evidence="3">
        <text>dTTP + H2O = dTMP + diphosphate + H(+)</text>
        <dbReference type="Rhea" id="RHEA:28534"/>
        <dbReference type="ChEBI" id="CHEBI:15377"/>
        <dbReference type="ChEBI" id="CHEBI:15378"/>
        <dbReference type="ChEBI" id="CHEBI:33019"/>
        <dbReference type="ChEBI" id="CHEBI:37568"/>
        <dbReference type="ChEBI" id="CHEBI:63528"/>
        <dbReference type="EC" id="3.6.1.9"/>
    </reaction>
</comment>
<feature type="site" description="Important for substrate specificity" evidence="3">
    <location>
        <position position="176"/>
    </location>
</feature>
<proteinExistence type="inferred from homology"/>
<keyword evidence="2 3" id="KW-0378">Hydrolase</keyword>
<dbReference type="GO" id="GO:0047429">
    <property type="term" value="F:nucleoside triphosphate diphosphatase activity"/>
    <property type="evidence" value="ECO:0007669"/>
    <property type="project" value="UniProtKB-EC"/>
</dbReference>
<dbReference type="CDD" id="cd00555">
    <property type="entry name" value="Maf"/>
    <property type="match status" value="1"/>
</dbReference>
<dbReference type="Gene3D" id="3.90.950.10">
    <property type="match status" value="1"/>
</dbReference>
<evidence type="ECO:0000256" key="2">
    <source>
        <dbReference type="ARBA" id="ARBA00022801"/>
    </source>
</evidence>